<dbReference type="Pfam" id="PF22495">
    <property type="entry name" value="HTH_92"/>
    <property type="match status" value="1"/>
</dbReference>
<dbReference type="GO" id="GO:0003677">
    <property type="term" value="F:DNA binding"/>
    <property type="evidence" value="ECO:0007669"/>
    <property type="project" value="InterPro"/>
</dbReference>
<protein>
    <recommendedName>
        <fullName evidence="1">RsaL-like HTH domain-containing protein</fullName>
    </recommendedName>
</protein>
<evidence type="ECO:0000313" key="2">
    <source>
        <dbReference type="EMBL" id="BBU68073.1"/>
    </source>
</evidence>
<dbReference type="InterPro" id="IPR055172">
    <property type="entry name" value="HTH_RsaL-like"/>
</dbReference>
<gene>
    <name evidence="2" type="ORF">ICHIAU1_03560</name>
</gene>
<proteinExistence type="predicted"/>
<evidence type="ECO:0000259" key="1">
    <source>
        <dbReference type="Pfam" id="PF22495"/>
    </source>
</evidence>
<sequence length="91" mass="10101">MARTSRQSHLSPAGLKAMRQQLGRNQRDFWSMFGVSQPLGSRFEKDITPSVPVAMLVWLRTHHKLSDHDLADALEALGIHPSAVNADRLAA</sequence>
<dbReference type="Gene3D" id="1.10.260.40">
    <property type="entry name" value="lambda repressor-like DNA-binding domains"/>
    <property type="match status" value="1"/>
</dbReference>
<dbReference type="OrthoDB" id="9810718at2"/>
<dbReference type="InterPro" id="IPR010982">
    <property type="entry name" value="Lambda_DNA-bd_dom_sf"/>
</dbReference>
<reference evidence="3" key="1">
    <citation type="submission" date="2020-01" db="EMBL/GenBank/DDBJ databases">
        <title>Phosphoaccumulans saitamaens gen. nov., sp. nov., a polyphosphate accumulating bacterium isolated from surface river water.</title>
        <authorList>
            <person name="Watanabe K."/>
            <person name="Suda W."/>
        </authorList>
    </citation>
    <scope>NUCLEOTIDE SEQUENCE [LARGE SCALE GENOMIC DNA]</scope>
    <source>
        <strain evidence="3">ICHIAU1</strain>
    </source>
</reference>
<name>A0A679I6S9_9RHOO</name>
<dbReference type="Proteomes" id="UP000463961">
    <property type="component" value="Chromosome"/>
</dbReference>
<feature type="domain" description="RsaL-like HTH" evidence="1">
    <location>
        <begin position="16"/>
        <end position="59"/>
    </location>
</feature>
<accession>A0A679I6S9</accession>
<dbReference type="RefSeq" id="WP_162048984.1">
    <property type="nucleotide sequence ID" value="NZ_AP019011.1"/>
</dbReference>
<keyword evidence="3" id="KW-1185">Reference proteome</keyword>
<organism evidence="2 3">
    <name type="scientific">Fluviibacter phosphoraccumulans</name>
    <dbReference type="NCBI Taxonomy" id="1751046"/>
    <lineage>
        <taxon>Bacteria</taxon>
        <taxon>Pseudomonadati</taxon>
        <taxon>Pseudomonadota</taxon>
        <taxon>Betaproteobacteria</taxon>
        <taxon>Rhodocyclales</taxon>
        <taxon>Fluviibacteraceae</taxon>
        <taxon>Fluviibacter</taxon>
    </lineage>
</organism>
<dbReference type="EMBL" id="AP022345">
    <property type="protein sequence ID" value="BBU68073.1"/>
    <property type="molecule type" value="Genomic_DNA"/>
</dbReference>
<evidence type="ECO:0000313" key="3">
    <source>
        <dbReference type="Proteomes" id="UP000463961"/>
    </source>
</evidence>
<dbReference type="AlphaFoldDB" id="A0A679I6S9"/>